<sequence>MIPWHLTLAFTLVFLSGLGATAPLAQETNPVLPDVVESWLASPHADLSSESFRHWNEDGAVPPGCANCHTSSGFRDFLGADGSEAGVVDHPALTGSTVDCAACHNQTATALDQVTFPSGAITEGLGTSAVCWVCHQGRQSSVSVESAIAGLDEDAVSPDLGFINVHYRAAAASLMGAAAHGGYEYPGKTYASRFTHVPGFDNCTGCHDPHTLAVSAEGCVACHKTAEIADIRTHTGDYDADGDAAEGAAHEIAGLHDALGRAIGTYAAEVAGAPVVYAPDSYPYFFADLNANGQPDGDEVGYPNRYQSWTPRLLKAAYNYQFVAKDPGIHAHNPAYAAQILIDSLESLGAKVETAIKPATRP</sequence>
<dbReference type="RefSeq" id="WP_264771749.1">
    <property type="nucleotide sequence ID" value="NZ_JAPDOG010000006.1"/>
</dbReference>
<evidence type="ECO:0000313" key="3">
    <source>
        <dbReference type="Proteomes" id="UP001207582"/>
    </source>
</evidence>
<organism evidence="2 3">
    <name type="scientific">Defluviimonas salinarum</name>
    <dbReference type="NCBI Taxonomy" id="2992147"/>
    <lineage>
        <taxon>Bacteria</taxon>
        <taxon>Pseudomonadati</taxon>
        <taxon>Pseudomonadota</taxon>
        <taxon>Alphaproteobacteria</taxon>
        <taxon>Rhodobacterales</taxon>
        <taxon>Paracoccaceae</taxon>
        <taxon>Albidovulum</taxon>
    </lineage>
</organism>
<dbReference type="EMBL" id="JAPDOG010000006">
    <property type="protein sequence ID" value="MCW3781738.1"/>
    <property type="molecule type" value="Genomic_DNA"/>
</dbReference>
<name>A0ABT3J247_9RHOB</name>
<dbReference type="Proteomes" id="UP001207582">
    <property type="component" value="Unassembled WGS sequence"/>
</dbReference>
<gene>
    <name evidence="2" type="ORF">OM960_09040</name>
</gene>
<accession>A0ABT3J247</accession>
<keyword evidence="3" id="KW-1185">Reference proteome</keyword>
<dbReference type="Gene3D" id="1.10.1130.10">
    <property type="entry name" value="Flavocytochrome C3, Chain A"/>
    <property type="match status" value="1"/>
</dbReference>
<dbReference type="InterPro" id="IPR036280">
    <property type="entry name" value="Multihaem_cyt_sf"/>
</dbReference>
<proteinExistence type="predicted"/>
<dbReference type="SUPFAM" id="SSF48695">
    <property type="entry name" value="Multiheme cytochromes"/>
    <property type="match status" value="1"/>
</dbReference>
<protein>
    <submittedName>
        <fullName evidence="2">Polyheme membrane-associated cytochrome C</fullName>
    </submittedName>
</protein>
<evidence type="ECO:0000256" key="1">
    <source>
        <dbReference type="SAM" id="SignalP"/>
    </source>
</evidence>
<evidence type="ECO:0000313" key="2">
    <source>
        <dbReference type="EMBL" id="MCW3781738.1"/>
    </source>
</evidence>
<feature type="chain" id="PRO_5047136743" evidence="1">
    <location>
        <begin position="26"/>
        <end position="362"/>
    </location>
</feature>
<comment type="caution">
    <text evidence="2">The sequence shown here is derived from an EMBL/GenBank/DDBJ whole genome shotgun (WGS) entry which is preliminary data.</text>
</comment>
<keyword evidence="1" id="KW-0732">Signal</keyword>
<feature type="signal peptide" evidence="1">
    <location>
        <begin position="1"/>
        <end position="25"/>
    </location>
</feature>
<reference evidence="2 3" key="1">
    <citation type="submission" date="2022-10" db="EMBL/GenBank/DDBJ databases">
        <title>Defluviimonas sp. CAU 1641 isolated from mud.</title>
        <authorList>
            <person name="Kim W."/>
        </authorList>
    </citation>
    <scope>NUCLEOTIDE SEQUENCE [LARGE SCALE GENOMIC DNA]</scope>
    <source>
        <strain evidence="2 3">CAU 1641</strain>
    </source>
</reference>